<reference evidence="10" key="1">
    <citation type="submission" date="2016-10" db="EMBL/GenBank/DDBJ databases">
        <authorList>
            <person name="Varghese N."/>
            <person name="Submissions S."/>
        </authorList>
    </citation>
    <scope>NUCLEOTIDE SEQUENCE [LARGE SCALE GENOMIC DNA]</scope>
    <source>
        <strain evidence="10">DSM 17616</strain>
    </source>
</reference>
<name>A0A1H6K5Z4_9GAMM</name>
<dbReference type="Pfam" id="PF25876">
    <property type="entry name" value="HH_MFP_RND"/>
    <property type="match status" value="1"/>
</dbReference>
<dbReference type="InterPro" id="IPR000595">
    <property type="entry name" value="cNMP-bd_dom"/>
</dbReference>
<dbReference type="Gene3D" id="2.40.50.100">
    <property type="match status" value="1"/>
</dbReference>
<dbReference type="Proteomes" id="UP000199371">
    <property type="component" value="Unassembled WGS sequence"/>
</dbReference>
<comment type="subcellular location">
    <subcellularLocation>
        <location evidence="1">Cell inner membrane</location>
    </subcellularLocation>
</comment>
<evidence type="ECO:0000256" key="1">
    <source>
        <dbReference type="ARBA" id="ARBA00004533"/>
    </source>
</evidence>
<dbReference type="GO" id="GO:0005886">
    <property type="term" value="C:plasma membrane"/>
    <property type="evidence" value="ECO:0007669"/>
    <property type="project" value="UniProtKB-SubCell"/>
</dbReference>
<feature type="domain" description="Cyclic nucleotide-binding" evidence="8">
    <location>
        <begin position="315"/>
        <end position="368"/>
    </location>
</feature>
<keyword evidence="7" id="KW-0812">Transmembrane</keyword>
<dbReference type="InterPro" id="IPR058624">
    <property type="entry name" value="MdtA-like_HH"/>
</dbReference>
<proteinExistence type="inferred from homology"/>
<dbReference type="PANTHER" id="PTHR30469">
    <property type="entry name" value="MULTIDRUG RESISTANCE PROTEIN MDTA"/>
    <property type="match status" value="1"/>
</dbReference>
<dbReference type="SUPFAM" id="SSF111369">
    <property type="entry name" value="HlyD-like secretion proteins"/>
    <property type="match status" value="1"/>
</dbReference>
<dbReference type="Gene3D" id="2.40.420.20">
    <property type="match status" value="1"/>
</dbReference>
<protein>
    <submittedName>
        <fullName evidence="9">Membrane fusion protein, multidrug efflux system</fullName>
    </submittedName>
</protein>
<dbReference type="Gene3D" id="2.40.30.170">
    <property type="match status" value="1"/>
</dbReference>
<dbReference type="EMBL" id="FNXF01000002">
    <property type="protein sequence ID" value="SEH66901.1"/>
    <property type="molecule type" value="Genomic_DNA"/>
</dbReference>
<dbReference type="PROSITE" id="PS50042">
    <property type="entry name" value="CNMP_BINDING_3"/>
    <property type="match status" value="1"/>
</dbReference>
<dbReference type="Gene3D" id="1.10.287.470">
    <property type="entry name" value="Helix hairpin bin"/>
    <property type="match status" value="1"/>
</dbReference>
<evidence type="ECO:0000256" key="3">
    <source>
        <dbReference type="ARBA" id="ARBA00022475"/>
    </source>
</evidence>
<evidence type="ECO:0000313" key="9">
    <source>
        <dbReference type="EMBL" id="SEH66901.1"/>
    </source>
</evidence>
<comment type="similarity">
    <text evidence="2">Belongs to the membrane fusion protein (MFP) (TC 8.A.1) family.</text>
</comment>
<dbReference type="InterPro" id="IPR058626">
    <property type="entry name" value="MdtA-like_b-barrel"/>
</dbReference>
<dbReference type="InterPro" id="IPR058637">
    <property type="entry name" value="YknX-like_C"/>
</dbReference>
<evidence type="ECO:0000259" key="8">
    <source>
        <dbReference type="PROSITE" id="PS50042"/>
    </source>
</evidence>
<dbReference type="InterPro" id="IPR006143">
    <property type="entry name" value="RND_pump_MFP"/>
</dbReference>
<dbReference type="Pfam" id="PF25917">
    <property type="entry name" value="BSH_RND"/>
    <property type="match status" value="1"/>
</dbReference>
<evidence type="ECO:0000256" key="4">
    <source>
        <dbReference type="ARBA" id="ARBA00022519"/>
    </source>
</evidence>
<gene>
    <name evidence="9" type="ORF">SAMN05660691_00777</name>
</gene>
<dbReference type="GO" id="GO:0015562">
    <property type="term" value="F:efflux transmembrane transporter activity"/>
    <property type="evidence" value="ECO:0007669"/>
    <property type="project" value="TreeGrafter"/>
</dbReference>
<keyword evidence="3" id="KW-1003">Cell membrane</keyword>
<dbReference type="FunFam" id="2.40.420.20:FF:000001">
    <property type="entry name" value="Efflux RND transporter periplasmic adaptor subunit"/>
    <property type="match status" value="1"/>
</dbReference>
<dbReference type="Pfam" id="PF25944">
    <property type="entry name" value="Beta-barrel_RND"/>
    <property type="match status" value="1"/>
</dbReference>
<dbReference type="RefSeq" id="WP_092790406.1">
    <property type="nucleotide sequence ID" value="NZ_FNXF01000002.1"/>
</dbReference>
<feature type="coiled-coil region" evidence="6">
    <location>
        <begin position="113"/>
        <end position="178"/>
    </location>
</feature>
<evidence type="ECO:0000256" key="6">
    <source>
        <dbReference type="SAM" id="Coils"/>
    </source>
</evidence>
<keyword evidence="5 7" id="KW-0472">Membrane</keyword>
<evidence type="ECO:0000256" key="5">
    <source>
        <dbReference type="ARBA" id="ARBA00023136"/>
    </source>
</evidence>
<keyword evidence="4" id="KW-0997">Cell inner membrane</keyword>
<organism evidence="9 10">
    <name type="scientific">Rheinheimera pacifica</name>
    <dbReference type="NCBI Taxonomy" id="173990"/>
    <lineage>
        <taxon>Bacteria</taxon>
        <taxon>Pseudomonadati</taxon>
        <taxon>Pseudomonadota</taxon>
        <taxon>Gammaproteobacteria</taxon>
        <taxon>Chromatiales</taxon>
        <taxon>Chromatiaceae</taxon>
        <taxon>Rheinheimera</taxon>
    </lineage>
</organism>
<evidence type="ECO:0000256" key="7">
    <source>
        <dbReference type="SAM" id="Phobius"/>
    </source>
</evidence>
<sequence>MALLKKPLLLAGVVVVVAAAAYFLWPKAGNSDAAPVGQMNPWAMPVPVRVVTADAADLRVQIKTIGTVTPLNTVVVQSRVTGILQKLAFTEGDKVEHGQLLAEIEQADYQIQLAQAQGQLEQNLAQLKNAEADLQLYSKLREQSSISAQQYNQQQALVAQLKGTIKSNQAQIDAAKLQLSYTRIHAPISGRLGLRRVDPGNLIQANNSEGLVTITQSAPIAVVFAIPESQLLQVRNAVRRGETLTVEAWDRSERQLLSQGTLTILDNQIDAATGTLRLKAEFANQQEELFPNQFVNVRLNVAVQQGAVTIPQDAVQYGSAGNYVYVIEQNKAQIRQVKLGATDNGLVAVEDGLQTGDLVVLEGLDRLRPGRAVEVITDQPVPAS</sequence>
<accession>A0A1H6K5Z4</accession>
<dbReference type="PANTHER" id="PTHR30469:SF12">
    <property type="entry name" value="MULTIDRUG RESISTANCE PROTEIN MDTA"/>
    <property type="match status" value="1"/>
</dbReference>
<keyword evidence="7" id="KW-1133">Transmembrane helix</keyword>
<dbReference type="Pfam" id="PF25989">
    <property type="entry name" value="YknX_C"/>
    <property type="match status" value="1"/>
</dbReference>
<dbReference type="GO" id="GO:1990281">
    <property type="term" value="C:efflux pump complex"/>
    <property type="evidence" value="ECO:0007669"/>
    <property type="project" value="TreeGrafter"/>
</dbReference>
<dbReference type="InterPro" id="IPR058625">
    <property type="entry name" value="MdtA-like_BSH"/>
</dbReference>
<keyword evidence="6" id="KW-0175">Coiled coil</keyword>
<dbReference type="STRING" id="173990.SAMN05660691_00777"/>
<dbReference type="OrthoDB" id="9800613at2"/>
<evidence type="ECO:0000256" key="2">
    <source>
        <dbReference type="ARBA" id="ARBA00009477"/>
    </source>
</evidence>
<feature type="transmembrane region" description="Helical" evidence="7">
    <location>
        <begin position="7"/>
        <end position="25"/>
    </location>
</feature>
<keyword evidence="10" id="KW-1185">Reference proteome</keyword>
<dbReference type="AlphaFoldDB" id="A0A1H6K5Z4"/>
<dbReference type="NCBIfam" id="TIGR01730">
    <property type="entry name" value="RND_mfp"/>
    <property type="match status" value="1"/>
</dbReference>
<evidence type="ECO:0000313" key="10">
    <source>
        <dbReference type="Proteomes" id="UP000199371"/>
    </source>
</evidence>